<evidence type="ECO:0000256" key="4">
    <source>
        <dbReference type="ARBA" id="ARBA00004141"/>
    </source>
</evidence>
<evidence type="ECO:0000256" key="10">
    <source>
        <dbReference type="ARBA" id="ARBA00022842"/>
    </source>
</evidence>
<feature type="transmembrane region" description="Helical" evidence="17">
    <location>
        <begin position="125"/>
        <end position="144"/>
    </location>
</feature>
<evidence type="ECO:0000256" key="15">
    <source>
        <dbReference type="RuleBase" id="RU000405"/>
    </source>
</evidence>
<keyword evidence="13 17" id="KW-0472">Membrane</keyword>
<evidence type="ECO:0000256" key="11">
    <source>
        <dbReference type="ARBA" id="ARBA00022989"/>
    </source>
</evidence>
<evidence type="ECO:0000256" key="7">
    <source>
        <dbReference type="ARBA" id="ARBA00022723"/>
    </source>
</evidence>
<name>A0A915CXQ0_9BILA</name>
<dbReference type="GO" id="GO:0046872">
    <property type="term" value="F:metal ion binding"/>
    <property type="evidence" value="ECO:0007669"/>
    <property type="project" value="UniProtKB-KW"/>
</dbReference>
<evidence type="ECO:0000313" key="20">
    <source>
        <dbReference type="WBParaSite" id="jg13778.2"/>
    </source>
</evidence>
<evidence type="ECO:0000256" key="8">
    <source>
        <dbReference type="ARBA" id="ARBA00022741"/>
    </source>
</evidence>
<evidence type="ECO:0000256" key="3">
    <source>
        <dbReference type="ARBA" id="ARBA00001946"/>
    </source>
</evidence>
<dbReference type="GO" id="GO:0004016">
    <property type="term" value="F:adenylate cyclase activity"/>
    <property type="evidence" value="ECO:0007669"/>
    <property type="project" value="UniProtKB-EC"/>
</dbReference>
<dbReference type="AlphaFoldDB" id="A0A915CXQ0"/>
<dbReference type="GO" id="GO:0004383">
    <property type="term" value="F:guanylate cyclase activity"/>
    <property type="evidence" value="ECO:0007669"/>
    <property type="project" value="UniProtKB-EC"/>
</dbReference>
<feature type="region of interest" description="Disordered" evidence="16">
    <location>
        <begin position="41"/>
        <end position="67"/>
    </location>
</feature>
<feature type="domain" description="Guanylate cyclase" evidence="18">
    <location>
        <begin position="808"/>
        <end position="913"/>
    </location>
</feature>
<dbReference type="PANTHER" id="PTHR45627:SF12">
    <property type="entry name" value="ADENYLATE CYCLASE TYPE 2"/>
    <property type="match status" value="1"/>
</dbReference>
<organism evidence="19 20">
    <name type="scientific">Ditylenchus dipsaci</name>
    <dbReference type="NCBI Taxonomy" id="166011"/>
    <lineage>
        <taxon>Eukaryota</taxon>
        <taxon>Metazoa</taxon>
        <taxon>Ecdysozoa</taxon>
        <taxon>Nematoda</taxon>
        <taxon>Chromadorea</taxon>
        <taxon>Rhabditida</taxon>
        <taxon>Tylenchina</taxon>
        <taxon>Tylenchomorpha</taxon>
        <taxon>Sphaerularioidea</taxon>
        <taxon>Anguinidae</taxon>
        <taxon>Anguininae</taxon>
        <taxon>Ditylenchus</taxon>
    </lineage>
</organism>
<dbReference type="Pfam" id="PF00211">
    <property type="entry name" value="Guanylate_cyc"/>
    <property type="match status" value="2"/>
</dbReference>
<dbReference type="InterPro" id="IPR018297">
    <property type="entry name" value="A/G_cyclase_CS"/>
</dbReference>
<protein>
    <recommendedName>
        <fullName evidence="5">adenylate cyclase</fullName>
        <ecNumber evidence="5">4.6.1.1</ecNumber>
    </recommendedName>
</protein>
<dbReference type="GO" id="GO:0007189">
    <property type="term" value="P:adenylate cyclase-activating G protein-coupled receptor signaling pathway"/>
    <property type="evidence" value="ECO:0007669"/>
    <property type="project" value="TreeGrafter"/>
</dbReference>
<feature type="compositionally biased region" description="Basic residues" evidence="16">
    <location>
        <begin position="508"/>
        <end position="518"/>
    </location>
</feature>
<accession>A0A915CXQ0</accession>
<evidence type="ECO:0000256" key="9">
    <source>
        <dbReference type="ARBA" id="ARBA00022840"/>
    </source>
</evidence>
<dbReference type="PROSITE" id="PS50125">
    <property type="entry name" value="GUANYLATE_CYCLASE_2"/>
    <property type="match status" value="2"/>
</dbReference>
<feature type="transmembrane region" description="Helical" evidence="17">
    <location>
        <begin position="739"/>
        <end position="758"/>
    </location>
</feature>
<feature type="transmembrane region" description="Helical" evidence="17">
    <location>
        <begin position="704"/>
        <end position="727"/>
    </location>
</feature>
<evidence type="ECO:0000259" key="18">
    <source>
        <dbReference type="PROSITE" id="PS50125"/>
    </source>
</evidence>
<dbReference type="GO" id="GO:0007193">
    <property type="term" value="P:adenylate cyclase-inhibiting G protein-coupled receptor signaling pathway"/>
    <property type="evidence" value="ECO:0007669"/>
    <property type="project" value="TreeGrafter"/>
</dbReference>
<dbReference type="GO" id="GO:0006171">
    <property type="term" value="P:cAMP biosynthetic process"/>
    <property type="evidence" value="ECO:0007669"/>
    <property type="project" value="UniProtKB-KW"/>
</dbReference>
<dbReference type="WBParaSite" id="jg13778.2">
    <property type="protein sequence ID" value="jg13778.2"/>
    <property type="gene ID" value="jg13778"/>
</dbReference>
<dbReference type="PROSITE" id="PS00452">
    <property type="entry name" value="GUANYLATE_CYCLASE_1"/>
    <property type="match status" value="1"/>
</dbReference>
<dbReference type="Proteomes" id="UP000887574">
    <property type="component" value="Unplaced"/>
</dbReference>
<evidence type="ECO:0000256" key="13">
    <source>
        <dbReference type="ARBA" id="ARBA00023136"/>
    </source>
</evidence>
<keyword evidence="19" id="KW-1185">Reference proteome</keyword>
<evidence type="ECO:0000256" key="16">
    <source>
        <dbReference type="SAM" id="MobiDB-lite"/>
    </source>
</evidence>
<feature type="compositionally biased region" description="Basic residues" evidence="16">
    <location>
        <begin position="50"/>
        <end position="64"/>
    </location>
</feature>
<feature type="region of interest" description="Disordered" evidence="16">
    <location>
        <begin position="485"/>
        <end position="521"/>
    </location>
</feature>
<keyword evidence="7" id="KW-0479">Metal-binding</keyword>
<dbReference type="SUPFAM" id="SSF55073">
    <property type="entry name" value="Nucleotide cyclase"/>
    <property type="match status" value="2"/>
</dbReference>
<dbReference type="GO" id="GO:0005886">
    <property type="term" value="C:plasma membrane"/>
    <property type="evidence" value="ECO:0007669"/>
    <property type="project" value="TreeGrafter"/>
</dbReference>
<evidence type="ECO:0000256" key="12">
    <source>
        <dbReference type="ARBA" id="ARBA00022998"/>
    </source>
</evidence>
<feature type="domain" description="Guanylate cyclase" evidence="18">
    <location>
        <begin position="271"/>
        <end position="380"/>
    </location>
</feature>
<evidence type="ECO:0000256" key="17">
    <source>
        <dbReference type="SAM" id="Phobius"/>
    </source>
</evidence>
<keyword evidence="11 17" id="KW-1133">Transmembrane helix</keyword>
<proteinExistence type="inferred from homology"/>
<comment type="similarity">
    <text evidence="15">Belongs to the adenylyl cyclase class-4/guanylyl cyclase family.</text>
</comment>
<dbReference type="Gene3D" id="3.30.70.1230">
    <property type="entry name" value="Nucleotide cyclase"/>
    <property type="match status" value="3"/>
</dbReference>
<evidence type="ECO:0000313" key="19">
    <source>
        <dbReference type="Proteomes" id="UP000887574"/>
    </source>
</evidence>
<keyword evidence="14 15" id="KW-0456">Lyase</keyword>
<keyword evidence="10" id="KW-0460">Magnesium</keyword>
<dbReference type="InterPro" id="IPR001054">
    <property type="entry name" value="A/G_cyclase"/>
</dbReference>
<evidence type="ECO:0000256" key="14">
    <source>
        <dbReference type="ARBA" id="ARBA00023239"/>
    </source>
</evidence>
<dbReference type="EC" id="4.6.1.1" evidence="5"/>
<evidence type="ECO:0000256" key="6">
    <source>
        <dbReference type="ARBA" id="ARBA00022692"/>
    </source>
</evidence>
<dbReference type="SMART" id="SM00044">
    <property type="entry name" value="CYCc"/>
    <property type="match status" value="1"/>
</dbReference>
<evidence type="ECO:0000256" key="1">
    <source>
        <dbReference type="ARBA" id="ARBA00001436"/>
    </source>
</evidence>
<dbReference type="GO" id="GO:0035556">
    <property type="term" value="P:intracellular signal transduction"/>
    <property type="evidence" value="ECO:0007669"/>
    <property type="project" value="InterPro"/>
</dbReference>
<comment type="catalytic activity">
    <reaction evidence="2">
        <text>ATP = 3',5'-cyclic AMP + diphosphate</text>
        <dbReference type="Rhea" id="RHEA:15389"/>
        <dbReference type="ChEBI" id="CHEBI:30616"/>
        <dbReference type="ChEBI" id="CHEBI:33019"/>
        <dbReference type="ChEBI" id="CHEBI:58165"/>
        <dbReference type="EC" id="4.6.1.1"/>
    </reaction>
</comment>
<comment type="cofactor">
    <cofactor evidence="3">
        <name>Mg(2+)</name>
        <dbReference type="ChEBI" id="CHEBI:18420"/>
    </cofactor>
</comment>
<feature type="compositionally biased region" description="Low complexity" evidence="16">
    <location>
        <begin position="1"/>
        <end position="15"/>
    </location>
</feature>
<keyword evidence="12" id="KW-0115">cAMP biosynthesis</keyword>
<feature type="transmembrane region" description="Helical" evidence="17">
    <location>
        <begin position="677"/>
        <end position="697"/>
    </location>
</feature>
<keyword evidence="8" id="KW-0547">Nucleotide-binding</keyword>
<dbReference type="GO" id="GO:0005524">
    <property type="term" value="F:ATP binding"/>
    <property type="evidence" value="ECO:0007669"/>
    <property type="project" value="UniProtKB-KW"/>
</dbReference>
<feature type="region of interest" description="Disordered" evidence="16">
    <location>
        <begin position="1"/>
        <end position="22"/>
    </location>
</feature>
<keyword evidence="6 17" id="KW-0812">Transmembrane</keyword>
<comment type="subcellular location">
    <subcellularLocation>
        <location evidence="4">Membrane</location>
        <topology evidence="4">Multi-pass membrane protein</topology>
    </subcellularLocation>
</comment>
<dbReference type="CDD" id="cd07302">
    <property type="entry name" value="CHD"/>
    <property type="match status" value="2"/>
</dbReference>
<dbReference type="InterPro" id="IPR029787">
    <property type="entry name" value="Nucleotide_cyclase"/>
</dbReference>
<evidence type="ECO:0000256" key="5">
    <source>
        <dbReference type="ARBA" id="ARBA00012201"/>
    </source>
</evidence>
<comment type="catalytic activity">
    <reaction evidence="1">
        <text>GTP = 3',5'-cyclic GMP + diphosphate</text>
        <dbReference type="Rhea" id="RHEA:13665"/>
        <dbReference type="ChEBI" id="CHEBI:33019"/>
        <dbReference type="ChEBI" id="CHEBI:37565"/>
        <dbReference type="ChEBI" id="CHEBI:57746"/>
        <dbReference type="EC" id="4.6.1.2"/>
    </reaction>
</comment>
<dbReference type="PANTHER" id="PTHR45627">
    <property type="entry name" value="ADENYLATE CYCLASE TYPE 1"/>
    <property type="match status" value="1"/>
</dbReference>
<evidence type="ECO:0000256" key="2">
    <source>
        <dbReference type="ARBA" id="ARBA00001593"/>
    </source>
</evidence>
<reference evidence="20" key="1">
    <citation type="submission" date="2022-11" db="UniProtKB">
        <authorList>
            <consortium name="WormBaseParasite"/>
        </authorList>
    </citation>
    <scope>IDENTIFICATION</scope>
</reference>
<sequence>MSPTGTEPQPQQQPTSDVLELNNNSIPSSSFATATAIIKPSTQKTSLSHSTHKRSTTSARKHSSTKTSMETRCHFPCLLWLIHLPHILRFQGNKQERVAELSSLCTGLAISTLYQFFVLPRKRRLFLIFSILFNLFNAFLLVIAEWRMLSAEMVKVKSVQLQQGISNSSIPLISTNSAYKETPILFVVPFASSRAAIAAKLGEAVVRRSELEALKNRQMVLGPAAAECYPAYLTDKVSQSIRATSSANMGKYNKNQSVFHELHVQVHDNVSILFADIVNFTVLAAQLSAKDLVRTLSELYSKFDEDAQKLQCMRIKFLDMCVLMGLEMIKTIKQVRLATGVNVDMRIGVHTGSVLCGILGLKKWQFDVWSDDVTIANHMETTGKPGTVHITQKTKDMLMGDYCIVDALEEESIGANTCASSSSAHEQGSTIGFPTYHILPDKANVLERAASLYRNKRRNMDLSADLILGAETPTAFTHRPVASETNEVTPTDDTKKGINTGKVEGRPKGCRKSKRREKNKAYVAPRDSDLEMNRVTPQRRPNYENTVQSMTLIENNLSNLSNTSFRTMFHCSTVGNCEISPYLLCPFATKATSCHLSECRIMMLLSMPIAIANYLLVHENVPHKVQNLVTGQILLDMQNGQIFTHSAFVCCFPVPYDWSTCGALIPSRGSTPLTSLFYSWLPSCICHMCTVFALYRLPYPLRCFMACVDCGMFLLMLLLFSTAVSNVEQTAPIISCQQTIILVNIIALFLLLIFIAWITEYERKVEAACNVAFKDEEKDVQTMQDINKLLIENILPVELYARDHENVCVMFATIPNFKDYWSWTDKHRKLECLRLLNEIVCEFDKLLSKPKFSCIEKIKTVASTYMAAAGLTDTDSDAERNASIMVEFAQNFELRIGINVGPVVAGVLGQKPI</sequence>
<keyword evidence="9" id="KW-0067">ATP-binding</keyword>